<dbReference type="PANTHER" id="PTHR30160:SF1">
    <property type="entry name" value="LIPOPOLYSACCHARIDE 1,2-N-ACETYLGLUCOSAMINETRANSFERASE-RELATED"/>
    <property type="match status" value="1"/>
</dbReference>
<gene>
    <name evidence="3" type="ORF">JJB11_22790</name>
</gene>
<keyword evidence="4" id="KW-1185">Reference proteome</keyword>
<dbReference type="Gene3D" id="3.40.50.2000">
    <property type="entry name" value="Glycogen Phosphorylase B"/>
    <property type="match status" value="2"/>
</dbReference>
<comment type="caution">
    <text evidence="3">The sequence shown here is derived from an EMBL/GenBank/DDBJ whole genome shotgun (WGS) entry which is preliminary data.</text>
</comment>
<dbReference type="PANTHER" id="PTHR30160">
    <property type="entry name" value="TETRAACYLDISACCHARIDE 4'-KINASE-RELATED"/>
    <property type="match status" value="1"/>
</dbReference>
<keyword evidence="1" id="KW-0328">Glycosyltransferase</keyword>
<evidence type="ECO:0000256" key="1">
    <source>
        <dbReference type="ARBA" id="ARBA00022676"/>
    </source>
</evidence>
<dbReference type="CDD" id="cd03789">
    <property type="entry name" value="GT9_LPS_heptosyltransferase"/>
    <property type="match status" value="1"/>
</dbReference>
<dbReference type="AlphaFoldDB" id="A0A934TWV9"/>
<protein>
    <submittedName>
        <fullName evidence="3">Glycosyltransferase family 9 protein</fullName>
    </submittedName>
</protein>
<sequence>MGERSRTRAMLVGRALARRFAGRAKTGVVRRILVAHNLLLGDVVMLTPLLAKLRALHDDAEIVLLAAPALVPLYASRPYGVRAVSFQPKRSATTRALLDEAPFDLAVVVGDNRYAWVAAALGARHVVAHAGDPSWSRNLMVDEQRPYAAQPAAWGDMVAELVDGPPASPYSPADWPAPPAAAFERPAGNYAVLHVGASTPLKLWPPERWRAVAAELEARGLEVAWSAGRGEEEIVAQCDPEGRRRSYAGRLDLAQMWQLLADATLVVAPDTGIAHLSRATGAPTVAIFGPGSAVACQNGLFWRDMPYRALTAEDFPCRDQRLLFGREVTWMRRCTRSTAECAEPRCMHAVTVADVLRASDELLQLPR</sequence>
<reference evidence="3" key="2">
    <citation type="submission" date="2021-01" db="EMBL/GenBank/DDBJ databases">
        <authorList>
            <person name="Kang M."/>
        </authorList>
    </citation>
    <scope>NUCLEOTIDE SEQUENCE</scope>
    <source>
        <strain evidence="3">KACC 17527</strain>
    </source>
</reference>
<dbReference type="Proteomes" id="UP000630528">
    <property type="component" value="Unassembled WGS sequence"/>
</dbReference>
<evidence type="ECO:0000313" key="4">
    <source>
        <dbReference type="Proteomes" id="UP000630528"/>
    </source>
</evidence>
<accession>A0A934TWV9</accession>
<reference evidence="3" key="1">
    <citation type="journal article" date="2012" name="J. Microbiol. Biotechnol.">
        <title>Ramlibacter ginsenosidimutans sp. nov., with ginsenoside-converting activity.</title>
        <authorList>
            <person name="Wang L."/>
            <person name="An D.S."/>
            <person name="Kim S.G."/>
            <person name="Jin F.X."/>
            <person name="Kim S.C."/>
            <person name="Lee S.T."/>
            <person name="Im W.T."/>
        </authorList>
    </citation>
    <scope>NUCLEOTIDE SEQUENCE</scope>
    <source>
        <strain evidence="3">KACC 17527</strain>
    </source>
</reference>
<proteinExistence type="predicted"/>
<dbReference type="GO" id="GO:0009244">
    <property type="term" value="P:lipopolysaccharide core region biosynthetic process"/>
    <property type="evidence" value="ECO:0007669"/>
    <property type="project" value="TreeGrafter"/>
</dbReference>
<keyword evidence="2" id="KW-0808">Transferase</keyword>
<dbReference type="GO" id="GO:0008713">
    <property type="term" value="F:ADP-heptose-lipopolysaccharide heptosyltransferase activity"/>
    <property type="evidence" value="ECO:0007669"/>
    <property type="project" value="TreeGrafter"/>
</dbReference>
<dbReference type="EMBL" id="JAEPWM010000013">
    <property type="protein sequence ID" value="MBK6008934.1"/>
    <property type="molecule type" value="Genomic_DNA"/>
</dbReference>
<dbReference type="InterPro" id="IPR051199">
    <property type="entry name" value="LPS_LOS_Heptosyltrfase"/>
</dbReference>
<name>A0A934TWV9_9BURK</name>
<evidence type="ECO:0000256" key="2">
    <source>
        <dbReference type="ARBA" id="ARBA00022679"/>
    </source>
</evidence>
<dbReference type="GO" id="GO:0005829">
    <property type="term" value="C:cytosol"/>
    <property type="evidence" value="ECO:0007669"/>
    <property type="project" value="TreeGrafter"/>
</dbReference>
<evidence type="ECO:0000313" key="3">
    <source>
        <dbReference type="EMBL" id="MBK6008934.1"/>
    </source>
</evidence>
<dbReference type="SUPFAM" id="SSF53756">
    <property type="entry name" value="UDP-Glycosyltransferase/glycogen phosphorylase"/>
    <property type="match status" value="1"/>
</dbReference>
<dbReference type="InterPro" id="IPR002201">
    <property type="entry name" value="Glyco_trans_9"/>
</dbReference>
<dbReference type="Pfam" id="PF01075">
    <property type="entry name" value="Glyco_transf_9"/>
    <property type="match status" value="1"/>
</dbReference>
<organism evidence="3 4">
    <name type="scientific">Ramlibacter ginsenosidimutans</name>
    <dbReference type="NCBI Taxonomy" id="502333"/>
    <lineage>
        <taxon>Bacteria</taxon>
        <taxon>Pseudomonadati</taxon>
        <taxon>Pseudomonadota</taxon>
        <taxon>Betaproteobacteria</taxon>
        <taxon>Burkholderiales</taxon>
        <taxon>Comamonadaceae</taxon>
        <taxon>Ramlibacter</taxon>
    </lineage>
</organism>